<dbReference type="Pfam" id="PF04536">
    <property type="entry name" value="TPM_phosphatase"/>
    <property type="match status" value="1"/>
</dbReference>
<dbReference type="InterPro" id="IPR007621">
    <property type="entry name" value="TPM_dom"/>
</dbReference>
<keyword evidence="1" id="KW-1133">Transmembrane helix</keyword>
<evidence type="ECO:0000259" key="2">
    <source>
        <dbReference type="Pfam" id="PF04536"/>
    </source>
</evidence>
<evidence type="ECO:0000313" key="4">
    <source>
        <dbReference type="Proteomes" id="UP001500235"/>
    </source>
</evidence>
<dbReference type="PANTHER" id="PTHR30373">
    <property type="entry name" value="UPF0603 PROTEIN YGCG"/>
    <property type="match status" value="1"/>
</dbReference>
<keyword evidence="4" id="KW-1185">Reference proteome</keyword>
<accession>A0ABP7SJ53</accession>
<dbReference type="PANTHER" id="PTHR30373:SF8">
    <property type="entry name" value="BLL7265 PROTEIN"/>
    <property type="match status" value="1"/>
</dbReference>
<organism evidence="3 4">
    <name type="scientific">Sphingomonas swuensis</name>
    <dbReference type="NCBI Taxonomy" id="977800"/>
    <lineage>
        <taxon>Bacteria</taxon>
        <taxon>Pseudomonadati</taxon>
        <taxon>Pseudomonadota</taxon>
        <taxon>Alphaproteobacteria</taxon>
        <taxon>Sphingomonadales</taxon>
        <taxon>Sphingomonadaceae</taxon>
        <taxon>Sphingomonas</taxon>
    </lineage>
</organism>
<name>A0ABP7SJ53_9SPHN</name>
<sequence>MVTLALRDEDHRRVSEAIAAAESSSDGEILTIVSADSDSYHDVALHWAVLAMLGVLAFASWQAPMLSGWWERWLGDWGQAATTGQILFLVLVLVTLKFLGVLLLLRWRPLRLALTPGATKTRRVRRRAIALFRAAAERRTTGRTGVLIYLSLAEHRAEIVADEAVTSVTTPECWGDAMAELVGELRAGRPGEGLALAVEEVGEVLTRHFPKTSTDTNEIPDKLIVL</sequence>
<dbReference type="Gene3D" id="3.10.310.50">
    <property type="match status" value="1"/>
</dbReference>
<feature type="transmembrane region" description="Helical" evidence="1">
    <location>
        <begin position="44"/>
        <end position="63"/>
    </location>
</feature>
<dbReference type="RefSeq" id="WP_344706057.1">
    <property type="nucleotide sequence ID" value="NZ_BAABBQ010000001.1"/>
</dbReference>
<feature type="domain" description="TPM" evidence="2">
    <location>
        <begin position="124"/>
        <end position="203"/>
    </location>
</feature>
<protein>
    <submittedName>
        <fullName evidence="3">TPM domain-containing protein</fullName>
    </submittedName>
</protein>
<comment type="caution">
    <text evidence="3">The sequence shown here is derived from an EMBL/GenBank/DDBJ whole genome shotgun (WGS) entry which is preliminary data.</text>
</comment>
<dbReference type="EMBL" id="BAABBQ010000001">
    <property type="protein sequence ID" value="GAA4012236.1"/>
    <property type="molecule type" value="Genomic_DNA"/>
</dbReference>
<gene>
    <name evidence="3" type="ORF">GCM10022280_07580</name>
</gene>
<reference evidence="4" key="1">
    <citation type="journal article" date="2019" name="Int. J. Syst. Evol. Microbiol.">
        <title>The Global Catalogue of Microorganisms (GCM) 10K type strain sequencing project: providing services to taxonomists for standard genome sequencing and annotation.</title>
        <authorList>
            <consortium name="The Broad Institute Genomics Platform"/>
            <consortium name="The Broad Institute Genome Sequencing Center for Infectious Disease"/>
            <person name="Wu L."/>
            <person name="Ma J."/>
        </authorList>
    </citation>
    <scope>NUCLEOTIDE SEQUENCE [LARGE SCALE GENOMIC DNA]</scope>
    <source>
        <strain evidence="4">JCM 17563</strain>
    </source>
</reference>
<evidence type="ECO:0000256" key="1">
    <source>
        <dbReference type="SAM" id="Phobius"/>
    </source>
</evidence>
<evidence type="ECO:0000313" key="3">
    <source>
        <dbReference type="EMBL" id="GAA4012236.1"/>
    </source>
</evidence>
<feature type="transmembrane region" description="Helical" evidence="1">
    <location>
        <begin position="83"/>
        <end position="105"/>
    </location>
</feature>
<keyword evidence="1" id="KW-0812">Transmembrane</keyword>
<keyword evidence="1" id="KW-0472">Membrane</keyword>
<proteinExistence type="predicted"/>
<dbReference type="Proteomes" id="UP001500235">
    <property type="component" value="Unassembled WGS sequence"/>
</dbReference>